<keyword evidence="1" id="KW-0175">Coiled coil</keyword>
<keyword evidence="3" id="KW-1185">Reference proteome</keyword>
<dbReference type="EnsemblMetazoa" id="ACHR007765-RA">
    <property type="protein sequence ID" value="ACHR007765-PA"/>
    <property type="gene ID" value="ACHR007765"/>
</dbReference>
<reference evidence="2" key="2">
    <citation type="submission" date="2020-05" db="UniProtKB">
        <authorList>
            <consortium name="EnsemblMetazoa"/>
        </authorList>
    </citation>
    <scope>IDENTIFICATION</scope>
    <source>
        <strain evidence="2">ACHKN1017</strain>
    </source>
</reference>
<feature type="coiled-coil region" evidence="1">
    <location>
        <begin position="110"/>
        <end position="137"/>
    </location>
</feature>
<proteinExistence type="predicted"/>
<dbReference type="Proteomes" id="UP000075881">
    <property type="component" value="Unassembled WGS sequence"/>
</dbReference>
<sequence length="424" mass="47861">CTGRCLTAPSPIDPLVYLPTLEYLRNVLRLSTLSLSEVKLETNLPLAYKVSQPLNSVRDSLNEAQKATEKIVELFEAKDTFPMHQLAEALHKIQHSLCETDFHFPVYIRNENVSQEMDQLKRTMSEHLRRIEFQTDTLKFGELREIDSFLVGATSQAMFATAAVHVIASVEKVEYYLKAFYFPPHMEETALKELQDIGQLVRAYDELYTVALRSSAKRFLEEASEGRQLLYTLLGTAPALPERVKTATEEFLNRVDNFIHTVLGELQTIKGKGNDRFGEVVQNTLYTAFGLLSSGLEMLRPNVRNYQCVLNMVPQTHTVAGISLGSVALCSNVATTPLYDSTMVYRQKADLLRREVFEQLQKAVACNGGEGNCSSVYSETVELITSHTDTVKAFTVDLQPYREQLLSCLTTKYEVEMGKRLLCQ</sequence>
<protein>
    <submittedName>
        <fullName evidence="2">Uncharacterized protein</fullName>
    </submittedName>
</protein>
<evidence type="ECO:0000313" key="3">
    <source>
        <dbReference type="Proteomes" id="UP000075881"/>
    </source>
</evidence>
<reference evidence="3" key="1">
    <citation type="submission" date="2013-03" db="EMBL/GenBank/DDBJ databases">
        <title>The Genome Sequence of Anopheles christyi ACHKN1017.</title>
        <authorList>
            <consortium name="The Broad Institute Genomics Platform"/>
            <person name="Neafsey D.E."/>
            <person name="Besansky N."/>
            <person name="Walker B."/>
            <person name="Young S.K."/>
            <person name="Zeng Q."/>
            <person name="Gargeya S."/>
            <person name="Fitzgerald M."/>
            <person name="Haas B."/>
            <person name="Abouelleil A."/>
            <person name="Allen A.W."/>
            <person name="Alvarado L."/>
            <person name="Arachchi H.M."/>
            <person name="Berlin A.M."/>
            <person name="Chapman S.B."/>
            <person name="Gainer-Dewar J."/>
            <person name="Goldberg J."/>
            <person name="Griggs A."/>
            <person name="Gujja S."/>
            <person name="Hansen M."/>
            <person name="Howarth C."/>
            <person name="Imamovic A."/>
            <person name="Ireland A."/>
            <person name="Larimer J."/>
            <person name="McCowan C."/>
            <person name="Murphy C."/>
            <person name="Pearson M."/>
            <person name="Poon T.W."/>
            <person name="Priest M."/>
            <person name="Roberts A."/>
            <person name="Saif S."/>
            <person name="Shea T."/>
            <person name="Sisk P."/>
            <person name="Sykes S."/>
            <person name="Wortman J."/>
            <person name="Nusbaum C."/>
            <person name="Birren B."/>
        </authorList>
    </citation>
    <scope>NUCLEOTIDE SEQUENCE [LARGE SCALE GENOMIC DNA]</scope>
    <source>
        <strain evidence="3">ACHKN1017</strain>
    </source>
</reference>
<organism evidence="2 3">
    <name type="scientific">Anopheles christyi</name>
    <dbReference type="NCBI Taxonomy" id="43041"/>
    <lineage>
        <taxon>Eukaryota</taxon>
        <taxon>Metazoa</taxon>
        <taxon>Ecdysozoa</taxon>
        <taxon>Arthropoda</taxon>
        <taxon>Hexapoda</taxon>
        <taxon>Insecta</taxon>
        <taxon>Pterygota</taxon>
        <taxon>Neoptera</taxon>
        <taxon>Endopterygota</taxon>
        <taxon>Diptera</taxon>
        <taxon>Nematocera</taxon>
        <taxon>Culicoidea</taxon>
        <taxon>Culicidae</taxon>
        <taxon>Anophelinae</taxon>
        <taxon>Anopheles</taxon>
    </lineage>
</organism>
<evidence type="ECO:0000313" key="2">
    <source>
        <dbReference type="EnsemblMetazoa" id="ACHR007765-PA"/>
    </source>
</evidence>
<accession>A0A182KAH8</accession>
<evidence type="ECO:0000256" key="1">
    <source>
        <dbReference type="SAM" id="Coils"/>
    </source>
</evidence>
<dbReference type="AlphaFoldDB" id="A0A182KAH8"/>
<name>A0A182KAH8_9DIPT</name>
<dbReference type="VEuPathDB" id="VectorBase:ACHR007765"/>